<evidence type="ECO:0000313" key="2">
    <source>
        <dbReference type="Proteomes" id="UP000503640"/>
    </source>
</evidence>
<sequence>MILDELLRNPAVKRAMSAGEERVGKLVTQLLASERVMHGVQSVFASALTAKSTFDRGVRTALGAVSLPTTEEVEELRRKLGELEAMLDGIAAKVDRPAGKPGGGSHDPA</sequence>
<comment type="caution">
    <text evidence="1">The sequence shown here is derived from an EMBL/GenBank/DDBJ whole genome shotgun (WGS) entry which is preliminary data.</text>
</comment>
<reference evidence="2" key="1">
    <citation type="journal article" date="2020" name="Appl. Environ. Microbiol.">
        <title>Diazotrophic Anaeromyxobacter Isolates from Soils.</title>
        <authorList>
            <person name="Masuda Y."/>
            <person name="Yamanaka H."/>
            <person name="Xu Z.X."/>
            <person name="Shiratori Y."/>
            <person name="Aono T."/>
            <person name="Amachi S."/>
            <person name="Senoo K."/>
            <person name="Itoh H."/>
        </authorList>
    </citation>
    <scope>NUCLEOTIDE SEQUENCE [LARGE SCALE GENOMIC DNA]</scope>
    <source>
        <strain evidence="2">R267</strain>
    </source>
</reference>
<dbReference type="Proteomes" id="UP000503640">
    <property type="component" value="Unassembled WGS sequence"/>
</dbReference>
<proteinExistence type="predicted"/>
<name>A0A7I9VIX5_9BACT</name>
<protein>
    <submittedName>
        <fullName evidence="1">Uncharacterized protein</fullName>
    </submittedName>
</protein>
<organism evidence="1 2">
    <name type="scientific">Anaeromyxobacter diazotrophicus</name>
    <dbReference type="NCBI Taxonomy" id="2590199"/>
    <lineage>
        <taxon>Bacteria</taxon>
        <taxon>Pseudomonadati</taxon>
        <taxon>Myxococcota</taxon>
        <taxon>Myxococcia</taxon>
        <taxon>Myxococcales</taxon>
        <taxon>Cystobacterineae</taxon>
        <taxon>Anaeromyxobacteraceae</taxon>
        <taxon>Anaeromyxobacter</taxon>
    </lineage>
</organism>
<dbReference type="RefSeq" id="WP_235969449.1">
    <property type="nucleotide sequence ID" value="NZ_BJTG01000002.1"/>
</dbReference>
<dbReference type="AlphaFoldDB" id="A0A7I9VIX5"/>
<evidence type="ECO:0000313" key="1">
    <source>
        <dbReference type="EMBL" id="GEJ56090.1"/>
    </source>
</evidence>
<keyword evidence="2" id="KW-1185">Reference proteome</keyword>
<accession>A0A7I9VIX5</accession>
<dbReference type="EMBL" id="BJTG01000002">
    <property type="protein sequence ID" value="GEJ56090.1"/>
    <property type="molecule type" value="Genomic_DNA"/>
</dbReference>
<gene>
    <name evidence="1" type="ORF">AMYX_08310</name>
</gene>